<sequence>MLRSTFRRNGSRHRQFNRNRISRFNIKKQNQRTITSPPNMQKTTLVILFSLFSLFFSQANPKPTFKSFDINFDVTVSLIGEVMVEYHDYNPLVTYDWQFEYGPVGFLPGTGTSQTISGIDFYRFNIDPLKKYEFRVRERHLDGVNLVWGAWSQTKTVFATSDKVYSVGYTTDFNNQKESELEWRGYVYNNRYAFVGISTGENHSDSDEKGSSGEMSNTNYDDNGHVAFISPKFNDLATDRKIKFWLTNFYTDEELLVGTMSDPSDLNTFHLLSEVTYKSGADWNLETVYFNNYNGTDEYVVFLYKPKYSGVNSYINIDDFSYETASNCFNLTDFKISDIKENSAQISFVGLNQDNFQVSLTNVTKRTTQVFNTTSSPFDLTNLSGNTDYEVKVRANCIDDLFSNWTTPIQFKTPCITVTDGYSNSFEGADYFDLCWNTIATGAVVSKDSEDLPWFNEPLPKTGTKKIVMRTHSASSTQKAFLITPYVTDLDADKRIKFSLLAYDTYDGYNTNSLTIGTMSDPADASTFIALKTISPTEMNEIDNPYKSNLWKEHTVYLDNYQKSNNHQYIAIKQNSEGTGTFCIDDFSYDTAPACLEPLNPKTIDFEYDSATVTWENYKPASEWQIEYGPKGFAHGSGTIVNATASPFKITESVSDDTEYDFYVRAKCGSDYSNWSDKGYFRTKCLGLTAGYNEDFETAEFEKQGCWTRVTPYVYQRYWTKDRFIKVNIQKAGGTGAKSGLRSMILSNTLDAPFPAGTGQKADRVVLVSPRLKDFDHYKKINFWMVSPKETYNQDVELIIGTLSDPEDYSTFTPYTTIKIPVENLATWLNYEVDFSNYYGTDKFIGFKHAVKNYNLRRFVIDDFSYLENDCPKPSNLGARQSGTNSVTLDWKDNNSKKQSDSWDIEYGPKGFTEGTGTIINVKTNPYTLEGIDSNTFEYRVRTYCEVNMPSQWSDPYTFKTTCTKTAPFAEDFDQYPTNVMVIPYFCWTTNIYQYSRVYEHNLINVTSAPNVFSLQSDDKTKGILISPYLADFDSNKKVKFWLNVGGIDLFAKNSTLIIGTIKNPSDISTFEPYQSISLDELREYPKYGKEINVDFANYTGDNKQIAFIYESDPKVSIGGTHFVLIDNIHYDQTLPCYEPLDIVFSNVNNNSATIKWTSNNSSPQNVQIEYGLSGFTRGSGTILNTDKNEIAVTGLQTGSAYEFYFKTTCDAGNSIEAGPKKIDTTCDLYALPWSENFNSLSAYGKNALPDCFKLLSGSFIMQDKPLEPTSNYNYDTVKGYDDNTFMQFKDEFSTEIFSPMFHLNAGTTYKFSLKGRKAYEYVTQSVAITAGMGQNDYNMQYRLSGSGTLSEYNYTELTYYITPVTTGDYSLFMDFYNYGGARMIADNFEFKEGYASSLKGDGSTLKYDFQTPLTGEIVFEGSTYNSSSVAEDPEDANNKVVRMQGNAYNDEWKITSNTDKKTNSSSASELIWEKNQNSITKINMKVDAKNATALFMRFDLKQTFVASANESMFRVVVNGNVLGDVIQPSSNNGDAYQNYVFDLTPYVGSDIRISLQHLGKSQTGDNAFLDNLTFNNEATLAVTENNYTAFKFYPNPVENILNIESNSIISNIKVYNINGQLLSSTKHLDSKVNLDFKKYPAGVYLINMTSEERVETFKIIKK</sequence>
<keyword evidence="2" id="KW-0677">Repeat</keyword>
<dbReference type="SUPFAM" id="SSF49265">
    <property type="entry name" value="Fibronectin type III"/>
    <property type="match status" value="3"/>
</dbReference>
<keyword evidence="1" id="KW-0732">Signal</keyword>
<evidence type="ECO:0000256" key="2">
    <source>
        <dbReference type="ARBA" id="ARBA00022737"/>
    </source>
</evidence>
<name>A0A6I4NG23_9FLAO</name>
<dbReference type="EMBL" id="WSTB01000002">
    <property type="protein sequence ID" value="MWB93510.1"/>
    <property type="molecule type" value="Genomic_DNA"/>
</dbReference>
<dbReference type="PANTHER" id="PTHR46708">
    <property type="entry name" value="TENASCIN"/>
    <property type="match status" value="1"/>
</dbReference>
<dbReference type="Gene3D" id="2.60.40.10">
    <property type="entry name" value="Immunoglobulins"/>
    <property type="match status" value="4"/>
</dbReference>
<dbReference type="CDD" id="cd00063">
    <property type="entry name" value="FN3"/>
    <property type="match status" value="4"/>
</dbReference>
<dbReference type="Pfam" id="PF18962">
    <property type="entry name" value="Por_Secre_tail"/>
    <property type="match status" value="1"/>
</dbReference>
<evidence type="ECO:0000313" key="6">
    <source>
        <dbReference type="Proteomes" id="UP000471501"/>
    </source>
</evidence>
<organism evidence="5 6">
    <name type="scientific">Flavobacterium hydrocarbonoxydans</name>
    <dbReference type="NCBI Taxonomy" id="2683249"/>
    <lineage>
        <taxon>Bacteria</taxon>
        <taxon>Pseudomonadati</taxon>
        <taxon>Bacteroidota</taxon>
        <taxon>Flavobacteriia</taxon>
        <taxon>Flavobacteriales</taxon>
        <taxon>Flavobacteriaceae</taxon>
        <taxon>Flavobacterium</taxon>
    </lineage>
</organism>
<feature type="domain" description="Fibronectin type-III" evidence="4">
    <location>
        <begin position="1139"/>
        <end position="1229"/>
    </location>
</feature>
<gene>
    <name evidence="5" type="ORF">GON26_04005</name>
</gene>
<dbReference type="NCBIfam" id="NF038128">
    <property type="entry name" value="choice_anch_J"/>
    <property type="match status" value="1"/>
</dbReference>
<evidence type="ECO:0000313" key="5">
    <source>
        <dbReference type="EMBL" id="MWB93510.1"/>
    </source>
</evidence>
<reference evidence="5 6" key="1">
    <citation type="submission" date="2019-12" db="EMBL/GenBank/DDBJ databases">
        <authorList>
            <person name="Kim Y.S."/>
        </authorList>
    </citation>
    <scope>NUCLEOTIDE SEQUENCE [LARGE SCALE GENOMIC DNA]</scope>
    <source>
        <strain evidence="5 6">GA093</strain>
    </source>
</reference>
<dbReference type="SMART" id="SM00060">
    <property type="entry name" value="FN3"/>
    <property type="match status" value="4"/>
</dbReference>
<dbReference type="InterPro" id="IPR050991">
    <property type="entry name" value="ECM_Regulatory_Proteins"/>
</dbReference>
<dbReference type="Proteomes" id="UP000471501">
    <property type="component" value="Unassembled WGS sequence"/>
</dbReference>
<comment type="caution">
    <text evidence="5">The sequence shown here is derived from an EMBL/GenBank/DDBJ whole genome shotgun (WGS) entry which is preliminary data.</text>
</comment>
<feature type="compositionally biased region" description="Polar residues" evidence="3">
    <location>
        <begin position="878"/>
        <end position="888"/>
    </location>
</feature>
<dbReference type="NCBIfam" id="TIGR04183">
    <property type="entry name" value="Por_Secre_tail"/>
    <property type="match status" value="1"/>
</dbReference>
<protein>
    <submittedName>
        <fullName evidence="5">T9SS type A sorting domain-containing protein</fullName>
    </submittedName>
</protein>
<dbReference type="PANTHER" id="PTHR46708:SF2">
    <property type="entry name" value="FIBRONECTIN TYPE-III DOMAIN-CONTAINING PROTEIN"/>
    <property type="match status" value="1"/>
</dbReference>
<dbReference type="Pfam" id="PF00041">
    <property type="entry name" value="fn3"/>
    <property type="match status" value="1"/>
</dbReference>
<feature type="domain" description="Fibronectin type-III" evidence="4">
    <location>
        <begin position="873"/>
        <end position="964"/>
    </location>
</feature>
<feature type="compositionally biased region" description="Basic and acidic residues" evidence="3">
    <location>
        <begin position="890"/>
        <end position="901"/>
    </location>
</feature>
<dbReference type="InterPro" id="IPR026444">
    <property type="entry name" value="Secre_tail"/>
</dbReference>
<dbReference type="InterPro" id="IPR013783">
    <property type="entry name" value="Ig-like_fold"/>
</dbReference>
<dbReference type="Gene3D" id="2.60.120.200">
    <property type="match status" value="1"/>
</dbReference>
<feature type="domain" description="Fibronectin type-III" evidence="4">
    <location>
        <begin position="330"/>
        <end position="416"/>
    </location>
</feature>
<evidence type="ECO:0000256" key="1">
    <source>
        <dbReference type="ARBA" id="ARBA00022729"/>
    </source>
</evidence>
<proteinExistence type="predicted"/>
<dbReference type="InterPro" id="IPR003961">
    <property type="entry name" value="FN3_dom"/>
</dbReference>
<evidence type="ECO:0000259" key="4">
    <source>
        <dbReference type="PROSITE" id="PS50853"/>
    </source>
</evidence>
<keyword evidence="6" id="KW-1185">Reference proteome</keyword>
<feature type="region of interest" description="Disordered" evidence="3">
    <location>
        <begin position="875"/>
        <end position="902"/>
    </location>
</feature>
<accession>A0A6I4NG23</accession>
<dbReference type="InterPro" id="IPR036116">
    <property type="entry name" value="FN3_sf"/>
</dbReference>
<feature type="domain" description="Fibronectin type-III" evidence="4">
    <location>
        <begin position="597"/>
        <end position="686"/>
    </location>
</feature>
<dbReference type="PROSITE" id="PS50853">
    <property type="entry name" value="FN3"/>
    <property type="match status" value="4"/>
</dbReference>
<evidence type="ECO:0000256" key="3">
    <source>
        <dbReference type="SAM" id="MobiDB-lite"/>
    </source>
</evidence>